<dbReference type="SMART" id="SM00327">
    <property type="entry name" value="VWA"/>
    <property type="match status" value="1"/>
</dbReference>
<feature type="compositionally biased region" description="Acidic residues" evidence="1">
    <location>
        <begin position="551"/>
        <end position="563"/>
    </location>
</feature>
<dbReference type="CDD" id="cd00198">
    <property type="entry name" value="vWFA"/>
    <property type="match status" value="1"/>
</dbReference>
<dbReference type="GO" id="GO:0046872">
    <property type="term" value="F:metal ion binding"/>
    <property type="evidence" value="ECO:0007669"/>
    <property type="project" value="InterPro"/>
</dbReference>
<feature type="compositionally biased region" description="Polar residues" evidence="1">
    <location>
        <begin position="568"/>
        <end position="579"/>
    </location>
</feature>
<dbReference type="GO" id="GO:0016567">
    <property type="term" value="P:protein ubiquitination"/>
    <property type="evidence" value="ECO:0007669"/>
    <property type="project" value="InterPro"/>
</dbReference>
<dbReference type="GO" id="GO:0004842">
    <property type="term" value="F:ubiquitin-protein transferase activity"/>
    <property type="evidence" value="ECO:0007669"/>
    <property type="project" value="InterPro"/>
</dbReference>
<dbReference type="SUPFAM" id="SSF159034">
    <property type="entry name" value="Mib/herc2 domain-like"/>
    <property type="match status" value="2"/>
</dbReference>
<dbReference type="InterPro" id="IPR002035">
    <property type="entry name" value="VWF_A"/>
</dbReference>
<proteinExistence type="predicted"/>
<sequence length="594" mass="67124">MVEARNLMKIICHTSSNLGGHLSRFVIMETWINGVSVAFLLDTSSSMIGEGFEQMKKVFLSIIQGYSDEPSIDHCVAVISFGKEVQVLQKYSNDYSNMLHILDDIECEGPSSLKQALMAAYPFLRSGLNGSFIGPFYINANLVIISGGDVSGEDENEINDKQREVLSMARLIGSENPIVCVQVGDNPDKRFLGGIAFSSRYGKLLDIYEAPQFARYPTNMVVASKIIGSVPTTKYSVDDVREALKSKEEFASITEKDIGDIFKILTNRHAFGIFSCQSNSTDNDLQWEGDPRFPPIGTRVRRGPCWPFSNQDSCMPGTIIGYRNGYSNLLVQWDTSMVFPYHFDKYGFHQISNVEVCDVPKVLQTEKIAVGCLVQRGPDWKWFDQDGGNDNIGTVYSVKRDNTIFVQWFNGTKGNYRFGYDNKYDVKVCNPLDENIMKKLENQQRDWHSDVLKRRFPVFHLMFLHAETLKKGTEEWDELLDKGLKVNENTSTNLITMEAYGEKEDSTSQSSQTEDELLDEGQIDQENTSTNQNTGEDYGEQENSNSKGSQEEDECDESENELDEGQKFQKNTLQNQNSGKDYEDQSDPNSKGEE</sequence>
<evidence type="ECO:0000313" key="4">
    <source>
        <dbReference type="EnsemblMetazoa" id="G12514.6:cds"/>
    </source>
</evidence>
<evidence type="ECO:0000259" key="2">
    <source>
        <dbReference type="PROSITE" id="PS50234"/>
    </source>
</evidence>
<dbReference type="Pfam" id="PF06701">
    <property type="entry name" value="MIB_HERC2"/>
    <property type="match status" value="1"/>
</dbReference>
<keyword evidence="5" id="KW-1185">Reference proteome</keyword>
<evidence type="ECO:0000259" key="3">
    <source>
        <dbReference type="PROSITE" id="PS51416"/>
    </source>
</evidence>
<feature type="domain" description="MIB/HERC2" evidence="3">
    <location>
        <begin position="360"/>
        <end position="432"/>
    </location>
</feature>
<name>A0A8W8I5J6_MAGGI</name>
<dbReference type="PROSITE" id="PS50234">
    <property type="entry name" value="VWFA"/>
    <property type="match status" value="1"/>
</dbReference>
<dbReference type="AlphaFoldDB" id="A0A8W8I5J6"/>
<evidence type="ECO:0000256" key="1">
    <source>
        <dbReference type="SAM" id="MobiDB-lite"/>
    </source>
</evidence>
<dbReference type="Pfam" id="PF13519">
    <property type="entry name" value="VWA_2"/>
    <property type="match status" value="1"/>
</dbReference>
<dbReference type="EnsemblMetazoa" id="G12514.6">
    <property type="protein sequence ID" value="G12514.6:cds"/>
    <property type="gene ID" value="G12514"/>
</dbReference>
<dbReference type="InterPro" id="IPR036465">
    <property type="entry name" value="vWFA_dom_sf"/>
</dbReference>
<protein>
    <submittedName>
        <fullName evidence="4">Uncharacterized protein</fullName>
    </submittedName>
</protein>
<feature type="compositionally biased region" description="Polar residues" evidence="1">
    <location>
        <begin position="524"/>
        <end position="548"/>
    </location>
</feature>
<dbReference type="Gene3D" id="2.30.30.40">
    <property type="entry name" value="SH3 Domains"/>
    <property type="match status" value="2"/>
</dbReference>
<dbReference type="PANTHER" id="PTHR24202">
    <property type="entry name" value="E3 UBIQUITIN-PROTEIN LIGASE MIB2"/>
    <property type="match status" value="1"/>
</dbReference>
<dbReference type="GO" id="GO:0005737">
    <property type="term" value="C:cytoplasm"/>
    <property type="evidence" value="ECO:0007669"/>
    <property type="project" value="TreeGrafter"/>
</dbReference>
<feature type="compositionally biased region" description="Acidic residues" evidence="1">
    <location>
        <begin position="513"/>
        <end position="523"/>
    </location>
</feature>
<feature type="domain" description="VWFA" evidence="2">
    <location>
        <begin position="36"/>
        <end position="226"/>
    </location>
</feature>
<dbReference type="InterPro" id="IPR010606">
    <property type="entry name" value="Mib_Herc2"/>
</dbReference>
<dbReference type="PROSITE" id="PS51416">
    <property type="entry name" value="MIB_HERC2"/>
    <property type="match status" value="1"/>
</dbReference>
<evidence type="ECO:0000313" key="5">
    <source>
        <dbReference type="Proteomes" id="UP000005408"/>
    </source>
</evidence>
<dbReference type="SUPFAM" id="SSF53300">
    <property type="entry name" value="vWA-like"/>
    <property type="match status" value="1"/>
</dbReference>
<feature type="region of interest" description="Disordered" evidence="1">
    <location>
        <begin position="498"/>
        <end position="594"/>
    </location>
</feature>
<organism evidence="4 5">
    <name type="scientific">Magallana gigas</name>
    <name type="common">Pacific oyster</name>
    <name type="synonym">Crassostrea gigas</name>
    <dbReference type="NCBI Taxonomy" id="29159"/>
    <lineage>
        <taxon>Eukaryota</taxon>
        <taxon>Metazoa</taxon>
        <taxon>Spiralia</taxon>
        <taxon>Lophotrochozoa</taxon>
        <taxon>Mollusca</taxon>
        <taxon>Bivalvia</taxon>
        <taxon>Autobranchia</taxon>
        <taxon>Pteriomorphia</taxon>
        <taxon>Ostreida</taxon>
        <taxon>Ostreoidea</taxon>
        <taxon>Ostreidae</taxon>
        <taxon>Magallana</taxon>
    </lineage>
</organism>
<reference evidence="4" key="1">
    <citation type="submission" date="2022-08" db="UniProtKB">
        <authorList>
            <consortium name="EnsemblMetazoa"/>
        </authorList>
    </citation>
    <scope>IDENTIFICATION</scope>
    <source>
        <strain evidence="4">05x7-T-G4-1.051#20</strain>
    </source>
</reference>
<dbReference type="InterPro" id="IPR037252">
    <property type="entry name" value="Mib_Herc2_sf"/>
</dbReference>
<accession>A0A8W8I5J6</accession>
<dbReference type="Gene3D" id="3.40.50.410">
    <property type="entry name" value="von Willebrand factor, type A domain"/>
    <property type="match status" value="1"/>
</dbReference>
<dbReference type="Proteomes" id="UP000005408">
    <property type="component" value="Unassembled WGS sequence"/>
</dbReference>
<dbReference type="PANTHER" id="PTHR24202:SF4">
    <property type="entry name" value="E3 UBIQUITIN-PROTEIN LIGASE MIB2-RELATED"/>
    <property type="match status" value="1"/>
</dbReference>